<proteinExistence type="predicted"/>
<gene>
    <name evidence="2" type="ORF">PACLA_8A076956</name>
</gene>
<dbReference type="OrthoDB" id="5977621at2759"/>
<dbReference type="EMBL" id="CACRXK020004181">
    <property type="protein sequence ID" value="CAB4001788.1"/>
    <property type="molecule type" value="Genomic_DNA"/>
</dbReference>
<feature type="compositionally biased region" description="Acidic residues" evidence="1">
    <location>
        <begin position="33"/>
        <end position="43"/>
    </location>
</feature>
<protein>
    <submittedName>
        <fullName evidence="2">Uncharacterized protein</fullName>
    </submittedName>
</protein>
<dbReference type="Proteomes" id="UP001152795">
    <property type="component" value="Unassembled WGS sequence"/>
</dbReference>
<evidence type="ECO:0000256" key="1">
    <source>
        <dbReference type="SAM" id="MobiDB-lite"/>
    </source>
</evidence>
<accession>A0A7D9IAW4</accession>
<evidence type="ECO:0000313" key="2">
    <source>
        <dbReference type="EMBL" id="CAB4001788.1"/>
    </source>
</evidence>
<comment type="caution">
    <text evidence="2">The sequence shown here is derived from an EMBL/GenBank/DDBJ whole genome shotgun (WGS) entry which is preliminary data.</text>
</comment>
<keyword evidence="3" id="KW-1185">Reference proteome</keyword>
<dbReference type="PANTHER" id="PTHR36981:SF1">
    <property type="entry name" value="P2X PURINORECEPTOR 7 INTRACELLULAR DOMAIN-CONTAINING PROTEIN"/>
    <property type="match status" value="1"/>
</dbReference>
<dbReference type="AlphaFoldDB" id="A0A7D9IAW4"/>
<name>A0A7D9IAW4_PARCT</name>
<sequence>MSSKSSDSDRPSVSDDDSEFNYIPGNYSLIESEIMEASDSENGEGDKDQHTSCVDVEPYSSEPVADEEWIAEYRLRQAEKEQRLASLKDRLVGKESLSNWCSCGNCNITFLQNANECCCCQDMEKCVEALSDEWVLQDLETAPKSYSRRSCGNCSITFLQNANECSCCKDMEKCVESLSDEWIPQDMETAPKCITLHPAFNTVCLDRWSLRLASGKFRTIDKRSYQQTGSDEAFMRNVAYREFIHLVYDRVGKNRIPLPACAYHAIRSKFQPKEKGEHFIGFQDEEMDD</sequence>
<evidence type="ECO:0000313" key="3">
    <source>
        <dbReference type="Proteomes" id="UP001152795"/>
    </source>
</evidence>
<dbReference type="PANTHER" id="PTHR36981">
    <property type="entry name" value="ZGC:195170"/>
    <property type="match status" value="1"/>
</dbReference>
<organism evidence="2 3">
    <name type="scientific">Paramuricea clavata</name>
    <name type="common">Red gorgonian</name>
    <name type="synonym">Violescent sea-whip</name>
    <dbReference type="NCBI Taxonomy" id="317549"/>
    <lineage>
        <taxon>Eukaryota</taxon>
        <taxon>Metazoa</taxon>
        <taxon>Cnidaria</taxon>
        <taxon>Anthozoa</taxon>
        <taxon>Octocorallia</taxon>
        <taxon>Malacalcyonacea</taxon>
        <taxon>Plexauridae</taxon>
        <taxon>Paramuricea</taxon>
    </lineage>
</organism>
<feature type="compositionally biased region" description="Basic and acidic residues" evidence="1">
    <location>
        <begin position="1"/>
        <end position="13"/>
    </location>
</feature>
<feature type="region of interest" description="Disordered" evidence="1">
    <location>
        <begin position="1"/>
        <end position="54"/>
    </location>
</feature>
<reference evidence="2" key="1">
    <citation type="submission" date="2020-04" db="EMBL/GenBank/DDBJ databases">
        <authorList>
            <person name="Alioto T."/>
            <person name="Alioto T."/>
            <person name="Gomez Garrido J."/>
        </authorList>
    </citation>
    <scope>NUCLEOTIDE SEQUENCE</scope>
    <source>
        <strain evidence="2">A484AB</strain>
    </source>
</reference>